<feature type="transmembrane region" description="Helical" evidence="6">
    <location>
        <begin position="170"/>
        <end position="196"/>
    </location>
</feature>
<dbReference type="Gene3D" id="1.20.140.150">
    <property type="match status" value="1"/>
</dbReference>
<evidence type="ECO:0000256" key="6">
    <source>
        <dbReference type="SAM" id="Phobius"/>
    </source>
</evidence>
<comment type="caution">
    <text evidence="7">The sequence shown here is derived from an EMBL/GenBank/DDBJ whole genome shotgun (WGS) entry which is preliminary data.</text>
</comment>
<reference evidence="7" key="1">
    <citation type="journal article" date="2023" name="G3 (Bethesda)">
        <title>A reference genome for the long-term kleptoplast-retaining sea slug Elysia crispata morphotype clarki.</title>
        <authorList>
            <person name="Eastman K.E."/>
            <person name="Pendleton A.L."/>
            <person name="Shaikh M.A."/>
            <person name="Suttiyut T."/>
            <person name="Ogas R."/>
            <person name="Tomko P."/>
            <person name="Gavelis G."/>
            <person name="Widhalm J.R."/>
            <person name="Wisecaver J.H."/>
        </authorList>
    </citation>
    <scope>NUCLEOTIDE SEQUENCE</scope>
    <source>
        <strain evidence="7">ECLA1</strain>
    </source>
</reference>
<keyword evidence="3 6" id="KW-1133">Transmembrane helix</keyword>
<feature type="transmembrane region" description="Helical" evidence="6">
    <location>
        <begin position="12"/>
        <end position="31"/>
    </location>
</feature>
<feature type="region of interest" description="Disordered" evidence="5">
    <location>
        <begin position="267"/>
        <end position="368"/>
    </location>
</feature>
<evidence type="ECO:0000313" key="7">
    <source>
        <dbReference type="EMBL" id="KAK3720498.1"/>
    </source>
</evidence>
<name>A0AAE1CNL1_9GAST</name>
<evidence type="ECO:0000256" key="2">
    <source>
        <dbReference type="ARBA" id="ARBA00022692"/>
    </source>
</evidence>
<feature type="compositionally biased region" description="Polar residues" evidence="5">
    <location>
        <begin position="336"/>
        <end position="361"/>
    </location>
</feature>
<feature type="compositionally biased region" description="Polar residues" evidence="5">
    <location>
        <begin position="312"/>
        <end position="329"/>
    </location>
</feature>
<gene>
    <name evidence="7" type="ORF">RRG08_058386</name>
</gene>
<feature type="transmembrane region" description="Helical" evidence="6">
    <location>
        <begin position="90"/>
        <end position="113"/>
    </location>
</feature>
<evidence type="ECO:0000313" key="8">
    <source>
        <dbReference type="Proteomes" id="UP001283361"/>
    </source>
</evidence>
<feature type="transmembrane region" description="Helical" evidence="6">
    <location>
        <begin position="129"/>
        <end position="150"/>
    </location>
</feature>
<protein>
    <submittedName>
        <fullName evidence="7">Uncharacterized protein</fullName>
    </submittedName>
</protein>
<keyword evidence="4 6" id="KW-0472">Membrane</keyword>
<keyword evidence="8" id="KW-1185">Reference proteome</keyword>
<dbReference type="Proteomes" id="UP001283361">
    <property type="component" value="Unassembled WGS sequence"/>
</dbReference>
<dbReference type="GO" id="GO:0016020">
    <property type="term" value="C:membrane"/>
    <property type="evidence" value="ECO:0007669"/>
    <property type="project" value="UniProtKB-SubCell"/>
</dbReference>
<dbReference type="PANTHER" id="PTHR21284:SF12">
    <property type="entry name" value="EG:80H7.2 PROTEIN"/>
    <property type="match status" value="1"/>
</dbReference>
<dbReference type="InterPro" id="IPR004031">
    <property type="entry name" value="PMP22/EMP/MP20/Claudin"/>
</dbReference>
<dbReference type="AlphaFoldDB" id="A0AAE1CNL1"/>
<dbReference type="EMBL" id="JAWDGP010007405">
    <property type="protein sequence ID" value="KAK3720498.1"/>
    <property type="molecule type" value="Genomic_DNA"/>
</dbReference>
<evidence type="ECO:0000256" key="4">
    <source>
        <dbReference type="ARBA" id="ARBA00023136"/>
    </source>
</evidence>
<keyword evidence="2 6" id="KW-0812">Transmembrane</keyword>
<sequence>MATVVLLRTGIVCSVIAFVLMFIAFASPYWYQSWTRVHSSFGNIGLWHICLNGFIMPRDPVMKSYVGCWWIHSTEFDAVEMQIMPVWFRFIQAFCVFVLVADLLAMIFTILYLPEGLRSRLYKKRPRMFYINSALLLGAAFLVFLIALVFAEMSNDSSWMPRPWMNYLSWSYGLCVVSGFFSAFGGMVLFVLGLVYADKEAHGDPGVTSAAELAARQKELEKQDEAMRNQPGMIMSSVHQAPPTHPQYGSGTALTYRGGGSMGHMAYQHRPPQYGSKGALAAPHYGSSSGLGLHRGPAGSVSSMQHRGPAGSVSSMQNRGPGGSASSVQYRGPAGSVSSAQYRGMPAQSSRAPSETGSQSAHVGESVV</sequence>
<organism evidence="7 8">
    <name type="scientific">Elysia crispata</name>
    <name type="common">lettuce slug</name>
    <dbReference type="NCBI Taxonomy" id="231223"/>
    <lineage>
        <taxon>Eukaryota</taxon>
        <taxon>Metazoa</taxon>
        <taxon>Spiralia</taxon>
        <taxon>Lophotrochozoa</taxon>
        <taxon>Mollusca</taxon>
        <taxon>Gastropoda</taxon>
        <taxon>Heterobranchia</taxon>
        <taxon>Euthyneura</taxon>
        <taxon>Panpulmonata</taxon>
        <taxon>Sacoglossa</taxon>
        <taxon>Placobranchoidea</taxon>
        <taxon>Plakobranchidae</taxon>
        <taxon>Elysia</taxon>
    </lineage>
</organism>
<evidence type="ECO:0000256" key="3">
    <source>
        <dbReference type="ARBA" id="ARBA00022989"/>
    </source>
</evidence>
<accession>A0AAE1CNL1</accession>
<dbReference type="PANTHER" id="PTHR21284">
    <property type="entry name" value="EG:80H7.2 PROTEIN"/>
    <property type="match status" value="1"/>
</dbReference>
<comment type="subcellular location">
    <subcellularLocation>
        <location evidence="1">Membrane</location>
        <topology evidence="1">Multi-pass membrane protein</topology>
    </subcellularLocation>
</comment>
<proteinExistence type="predicted"/>
<evidence type="ECO:0000256" key="1">
    <source>
        <dbReference type="ARBA" id="ARBA00004141"/>
    </source>
</evidence>
<dbReference type="Pfam" id="PF13903">
    <property type="entry name" value="Claudin_2"/>
    <property type="match status" value="1"/>
</dbReference>
<evidence type="ECO:0000256" key="5">
    <source>
        <dbReference type="SAM" id="MobiDB-lite"/>
    </source>
</evidence>